<evidence type="ECO:0000259" key="3">
    <source>
        <dbReference type="SMART" id="SM00331"/>
    </source>
</evidence>
<reference evidence="4 5" key="1">
    <citation type="submission" date="2024-10" db="EMBL/GenBank/DDBJ databases">
        <title>The Natural Products Discovery Center: Release of the First 8490 Sequenced Strains for Exploring Actinobacteria Biosynthetic Diversity.</title>
        <authorList>
            <person name="Kalkreuter E."/>
            <person name="Kautsar S.A."/>
            <person name="Yang D."/>
            <person name="Bader C.D."/>
            <person name="Teijaro C.N."/>
            <person name="Fluegel L."/>
            <person name="Davis C.M."/>
            <person name="Simpson J.R."/>
            <person name="Lauterbach L."/>
            <person name="Steele A.D."/>
            <person name="Gui C."/>
            <person name="Meng S."/>
            <person name="Li G."/>
            <person name="Viehrig K."/>
            <person name="Ye F."/>
            <person name="Su P."/>
            <person name="Kiefer A.F."/>
            <person name="Nichols A."/>
            <person name="Cepeda A.J."/>
            <person name="Yan W."/>
            <person name="Fan B."/>
            <person name="Jiang Y."/>
            <person name="Adhikari A."/>
            <person name="Zheng C.-J."/>
            <person name="Schuster L."/>
            <person name="Cowan T.M."/>
            <person name="Smanski M.J."/>
            <person name="Chevrette M.G."/>
            <person name="De Carvalho L.P.S."/>
            <person name="Shen B."/>
        </authorList>
    </citation>
    <scope>NUCLEOTIDE SEQUENCE [LARGE SCALE GENOMIC DNA]</scope>
    <source>
        <strain evidence="4 5">NPDC093086</strain>
    </source>
</reference>
<evidence type="ECO:0000313" key="4">
    <source>
        <dbReference type="EMBL" id="MFJ6040749.1"/>
    </source>
</evidence>
<dbReference type="SMART" id="SM00331">
    <property type="entry name" value="PP2C_SIG"/>
    <property type="match status" value="1"/>
</dbReference>
<gene>
    <name evidence="4" type="ORF">ACIQFM_31420</name>
</gene>
<dbReference type="SUPFAM" id="SSF81606">
    <property type="entry name" value="PP2C-like"/>
    <property type="match status" value="1"/>
</dbReference>
<name>A0ABW8HJ31_9ACTN</name>
<dbReference type="RefSeq" id="WP_055469819.1">
    <property type="nucleotide sequence ID" value="NZ_BBOK01000016.1"/>
</dbReference>
<organism evidence="4 5">
    <name type="scientific">Streptomyces ardesiacus</name>
    <dbReference type="NCBI Taxonomy" id="285564"/>
    <lineage>
        <taxon>Bacteria</taxon>
        <taxon>Bacillati</taxon>
        <taxon>Actinomycetota</taxon>
        <taxon>Actinomycetes</taxon>
        <taxon>Kitasatosporales</taxon>
        <taxon>Streptomycetaceae</taxon>
        <taxon>Streptomyces</taxon>
    </lineage>
</organism>
<dbReference type="Proteomes" id="UP001617907">
    <property type="component" value="Unassembled WGS sequence"/>
</dbReference>
<dbReference type="InterPro" id="IPR036457">
    <property type="entry name" value="PPM-type-like_dom_sf"/>
</dbReference>
<protein>
    <submittedName>
        <fullName evidence="4">PP2C family protein-serine/threonine phosphatase</fullName>
        <ecNumber evidence="4">3.1.3.16</ecNumber>
    </submittedName>
</protein>
<dbReference type="Gene3D" id="3.30.450.40">
    <property type="match status" value="1"/>
</dbReference>
<feature type="compositionally biased region" description="Low complexity" evidence="2">
    <location>
        <begin position="10"/>
        <end position="25"/>
    </location>
</feature>
<dbReference type="PANTHER" id="PTHR43156">
    <property type="entry name" value="STAGE II SPORULATION PROTEIN E-RELATED"/>
    <property type="match status" value="1"/>
</dbReference>
<dbReference type="PANTHER" id="PTHR43156:SF2">
    <property type="entry name" value="STAGE II SPORULATION PROTEIN E"/>
    <property type="match status" value="1"/>
</dbReference>
<evidence type="ECO:0000256" key="1">
    <source>
        <dbReference type="ARBA" id="ARBA00022801"/>
    </source>
</evidence>
<dbReference type="Gene3D" id="3.60.40.10">
    <property type="entry name" value="PPM-type phosphatase domain"/>
    <property type="match status" value="1"/>
</dbReference>
<feature type="domain" description="PPM-type phosphatase" evidence="3">
    <location>
        <begin position="213"/>
        <end position="433"/>
    </location>
</feature>
<sequence length="449" mass="48433">MTRAPSAGTEAPPGRPARGAGPEARCQTAGHPPRRGGLPTRGDDVATPDPGDAALRRFLADPAHLTLDLRATTARSAKALGLRHAVVYLVDLQQRRLVPQTAVAPTLPVDGSLAGWAYRTQSLRVEESATGGGITAWFPLLDGAERLGVLAVDEPALTASSLTRGRALASLLAMVITSKRLFEDSFVRHTRTERMQLPAELLRALLPPRTIGDGNVVSTAVLEPAYEIGGDAFDHALTDTTLHVAVMDAMGHDLASGLTTTVSLAACRNARRTGLHLPELVRSVDEALSSWLPDKFCTAVVAQLDLVTGLLRWVNCGHPTPILIRDERLVIDAMERDTDPPMGMPSLLTSQQRRVHEIALEPGDRVLMYTDGVVEARTREAKLLGLERFGDYVIRATAGGELAPESLRRLIHSILDMKGGQLRDDATLLMFEWRPPPRGGRSLPRPQSG</sequence>
<dbReference type="InterPro" id="IPR001932">
    <property type="entry name" value="PPM-type_phosphatase-like_dom"/>
</dbReference>
<dbReference type="EC" id="3.1.3.16" evidence="4"/>
<evidence type="ECO:0000256" key="2">
    <source>
        <dbReference type="SAM" id="MobiDB-lite"/>
    </source>
</evidence>
<dbReference type="InterPro" id="IPR052016">
    <property type="entry name" value="Bact_Sigma-Reg"/>
</dbReference>
<evidence type="ECO:0000313" key="5">
    <source>
        <dbReference type="Proteomes" id="UP001617907"/>
    </source>
</evidence>
<dbReference type="Pfam" id="PF07228">
    <property type="entry name" value="SpoIIE"/>
    <property type="match status" value="1"/>
</dbReference>
<dbReference type="EMBL" id="JBIVPC010000020">
    <property type="protein sequence ID" value="MFJ6040749.1"/>
    <property type="molecule type" value="Genomic_DNA"/>
</dbReference>
<dbReference type="GO" id="GO:0004722">
    <property type="term" value="F:protein serine/threonine phosphatase activity"/>
    <property type="evidence" value="ECO:0007669"/>
    <property type="project" value="UniProtKB-EC"/>
</dbReference>
<keyword evidence="5" id="KW-1185">Reference proteome</keyword>
<dbReference type="SUPFAM" id="SSF55781">
    <property type="entry name" value="GAF domain-like"/>
    <property type="match status" value="1"/>
</dbReference>
<feature type="region of interest" description="Disordered" evidence="2">
    <location>
        <begin position="1"/>
        <end position="51"/>
    </location>
</feature>
<accession>A0ABW8HJ31</accession>
<dbReference type="InterPro" id="IPR029016">
    <property type="entry name" value="GAF-like_dom_sf"/>
</dbReference>
<proteinExistence type="predicted"/>
<comment type="caution">
    <text evidence="4">The sequence shown here is derived from an EMBL/GenBank/DDBJ whole genome shotgun (WGS) entry which is preliminary data.</text>
</comment>
<keyword evidence="1 4" id="KW-0378">Hydrolase</keyword>